<evidence type="ECO:0000256" key="4">
    <source>
        <dbReference type="ARBA" id="ARBA00023012"/>
    </source>
</evidence>
<evidence type="ECO:0000313" key="11">
    <source>
        <dbReference type="EMBL" id="WIV17405.1"/>
    </source>
</evidence>
<feature type="domain" description="HTH araC/xylS-type" evidence="9">
    <location>
        <begin position="439"/>
        <end position="537"/>
    </location>
</feature>
<dbReference type="InterPro" id="IPR009057">
    <property type="entry name" value="Homeodomain-like_sf"/>
</dbReference>
<evidence type="ECO:0000256" key="7">
    <source>
        <dbReference type="ARBA" id="ARBA00023163"/>
    </source>
</evidence>
<proteinExistence type="predicted"/>
<dbReference type="RefSeq" id="WP_285741782.1">
    <property type="nucleotide sequence ID" value="NZ_CP127162.1"/>
</dbReference>
<dbReference type="InterPro" id="IPR001789">
    <property type="entry name" value="Sig_transdc_resp-reg_receiver"/>
</dbReference>
<dbReference type="SUPFAM" id="SSF46689">
    <property type="entry name" value="Homeodomain-like"/>
    <property type="match status" value="2"/>
</dbReference>
<sequence length="548" mass="63498">MYRLLIVDDEEIITDGLYEVLKRCKPDILDIYKAYSAKEALKWMSRSRIDIVLTDIRMPGMSGLDLSQEIQTHWPRCKIVFLTGFSEFDYAYQAIQLPSARYLLKTEGYEKVTQTILEVVQELDQDIQTRQLIEKSQEQRGTLQLMAQGGYIRQLLTESHVVMDRTEILAQDFEELRIALDPKAPVILALGRLFFEEGTGYLEKNRLLTSVRMIWDSFMSEKSISIGTLDKQGDLLWLLQPSDEKQDSFHLIRFMEGTLELIQEACQSSLSLTLNFTLSGQACDWTQITSQYERLRQLQQLKIGNGISMILVDRAETSDTLVLKDVTYISHRIERLEAHLESGKAAEFMEELDELSVTLLQTSSSVHKAIEGYYAAALVLFSHINRMGMHRHVGNINKLMQLDGHATMKEGFLYLKKIAEMIFQYKNKDERDRATQVIEHICQYIEDNLNEDLSLVRLAELHFFNPSYLSRFFKQEYGINLSEYIDKCRTRKAKELLRNHELKVRDVSISVGYEAAHSFTRFFKKMTGITPQEYRDSLYKESAVGRNS</sequence>
<comment type="subcellular location">
    <subcellularLocation>
        <location evidence="1">Cytoplasm</location>
    </subcellularLocation>
</comment>
<reference evidence="11 12" key="1">
    <citation type="submission" date="2023-06" db="EMBL/GenBank/DDBJ databases">
        <title>Paenibacillus polygonum sp. nov., an endophytic bacterium, isolated from Polygonum lapathifolium L. in Nanji Wetland National Nature Reserve, South of Poyang Lake, Jiangxi Province, China.</title>
        <authorList>
            <person name="Yu Z."/>
        </authorList>
    </citation>
    <scope>NUCLEOTIDE SEQUENCE [LARGE SCALE GENOMIC DNA]</scope>
    <source>
        <strain evidence="11 12">C31</strain>
    </source>
</reference>
<evidence type="ECO:0000256" key="6">
    <source>
        <dbReference type="ARBA" id="ARBA00023125"/>
    </source>
</evidence>
<dbReference type="PANTHER" id="PTHR42713">
    <property type="entry name" value="HISTIDINE KINASE-RELATED"/>
    <property type="match status" value="1"/>
</dbReference>
<feature type="modified residue" description="4-aspartylphosphate" evidence="8">
    <location>
        <position position="55"/>
    </location>
</feature>
<keyword evidence="4" id="KW-0902">Two-component regulatory system</keyword>
<keyword evidence="6" id="KW-0238">DNA-binding</keyword>
<dbReference type="InterPro" id="IPR051552">
    <property type="entry name" value="HptR"/>
</dbReference>
<keyword evidence="3 8" id="KW-0597">Phosphoprotein</keyword>
<gene>
    <name evidence="11" type="ORF">QPK24_13295</name>
</gene>
<evidence type="ECO:0000259" key="9">
    <source>
        <dbReference type="PROSITE" id="PS01124"/>
    </source>
</evidence>
<dbReference type="Gene3D" id="1.10.10.60">
    <property type="entry name" value="Homeodomain-like"/>
    <property type="match status" value="2"/>
</dbReference>
<protein>
    <submittedName>
        <fullName evidence="11">Response regulator</fullName>
    </submittedName>
</protein>
<dbReference type="InterPro" id="IPR018060">
    <property type="entry name" value="HTH_AraC"/>
</dbReference>
<name>A0ABY8WWU8_9BACL</name>
<evidence type="ECO:0000256" key="1">
    <source>
        <dbReference type="ARBA" id="ARBA00004496"/>
    </source>
</evidence>
<dbReference type="PANTHER" id="PTHR42713:SF3">
    <property type="entry name" value="TRANSCRIPTIONAL REGULATORY PROTEIN HPTR"/>
    <property type="match status" value="1"/>
</dbReference>
<dbReference type="Pfam" id="PF12833">
    <property type="entry name" value="HTH_18"/>
    <property type="match status" value="1"/>
</dbReference>
<keyword evidence="5" id="KW-0805">Transcription regulation</keyword>
<dbReference type="EMBL" id="CP127162">
    <property type="protein sequence ID" value="WIV17405.1"/>
    <property type="molecule type" value="Genomic_DNA"/>
</dbReference>
<dbReference type="Pfam" id="PF00072">
    <property type="entry name" value="Response_reg"/>
    <property type="match status" value="1"/>
</dbReference>
<dbReference type="SMART" id="SM00448">
    <property type="entry name" value="REC"/>
    <property type="match status" value="1"/>
</dbReference>
<evidence type="ECO:0000256" key="8">
    <source>
        <dbReference type="PROSITE-ProRule" id="PRU00169"/>
    </source>
</evidence>
<dbReference type="SUPFAM" id="SSF52172">
    <property type="entry name" value="CheY-like"/>
    <property type="match status" value="1"/>
</dbReference>
<dbReference type="SMART" id="SM00342">
    <property type="entry name" value="HTH_ARAC"/>
    <property type="match status" value="1"/>
</dbReference>
<dbReference type="Gene3D" id="3.40.50.2300">
    <property type="match status" value="1"/>
</dbReference>
<evidence type="ECO:0000256" key="2">
    <source>
        <dbReference type="ARBA" id="ARBA00022490"/>
    </source>
</evidence>
<organism evidence="11 12">
    <name type="scientific">Paenibacillus polygoni</name>
    <dbReference type="NCBI Taxonomy" id="3050112"/>
    <lineage>
        <taxon>Bacteria</taxon>
        <taxon>Bacillati</taxon>
        <taxon>Bacillota</taxon>
        <taxon>Bacilli</taxon>
        <taxon>Bacillales</taxon>
        <taxon>Paenibacillaceae</taxon>
        <taxon>Paenibacillus</taxon>
    </lineage>
</organism>
<keyword evidence="2" id="KW-0963">Cytoplasm</keyword>
<dbReference type="CDD" id="cd17536">
    <property type="entry name" value="REC_YesN-like"/>
    <property type="match status" value="1"/>
</dbReference>
<dbReference type="Proteomes" id="UP001236415">
    <property type="component" value="Chromosome"/>
</dbReference>
<dbReference type="PRINTS" id="PR00032">
    <property type="entry name" value="HTHARAC"/>
</dbReference>
<feature type="domain" description="Response regulatory" evidence="10">
    <location>
        <begin position="3"/>
        <end position="120"/>
    </location>
</feature>
<dbReference type="InterPro" id="IPR020449">
    <property type="entry name" value="Tscrpt_reg_AraC-type_HTH"/>
</dbReference>
<dbReference type="PROSITE" id="PS01124">
    <property type="entry name" value="HTH_ARAC_FAMILY_2"/>
    <property type="match status" value="1"/>
</dbReference>
<keyword evidence="7" id="KW-0804">Transcription</keyword>
<accession>A0ABY8WWU8</accession>
<evidence type="ECO:0000259" key="10">
    <source>
        <dbReference type="PROSITE" id="PS50110"/>
    </source>
</evidence>
<keyword evidence="12" id="KW-1185">Reference proteome</keyword>
<evidence type="ECO:0000313" key="12">
    <source>
        <dbReference type="Proteomes" id="UP001236415"/>
    </source>
</evidence>
<evidence type="ECO:0000256" key="3">
    <source>
        <dbReference type="ARBA" id="ARBA00022553"/>
    </source>
</evidence>
<evidence type="ECO:0000256" key="5">
    <source>
        <dbReference type="ARBA" id="ARBA00023015"/>
    </source>
</evidence>
<dbReference type="PROSITE" id="PS50110">
    <property type="entry name" value="RESPONSE_REGULATORY"/>
    <property type="match status" value="1"/>
</dbReference>
<dbReference type="InterPro" id="IPR011006">
    <property type="entry name" value="CheY-like_superfamily"/>
</dbReference>